<gene>
    <name evidence="9" type="ORF">F969_00742</name>
</gene>
<evidence type="ECO:0000313" key="9">
    <source>
        <dbReference type="EMBL" id="ENV00261.1"/>
    </source>
</evidence>
<sequence>MCSNYLFPNKRNLTLLGVDTSQFDLELKDHVFPSYHAPIILNGSDHLELDIAKFGLLPSWAKELKFSSHTYNARTESVADKPSFRHAWKYSKFCLVPVQEFYEPKYINGKPH</sequence>
<keyword evidence="3" id="KW-0227">DNA damage</keyword>
<dbReference type="GO" id="GO:0008233">
    <property type="term" value="F:peptidase activity"/>
    <property type="evidence" value="ECO:0007669"/>
    <property type="project" value="UniProtKB-KW"/>
</dbReference>
<keyword evidence="4 8" id="KW-0378">Hydrolase</keyword>
<dbReference type="EC" id="3.4.-.-" evidence="8"/>
<dbReference type="EMBL" id="APPE01000037">
    <property type="protein sequence ID" value="ENV00261.1"/>
    <property type="molecule type" value="Genomic_DNA"/>
</dbReference>
<dbReference type="PANTHER" id="PTHR13604:SF0">
    <property type="entry name" value="ABASIC SITE PROCESSING PROTEIN HMCES"/>
    <property type="match status" value="1"/>
</dbReference>
<accession>N8VL52</accession>
<evidence type="ECO:0000256" key="4">
    <source>
        <dbReference type="ARBA" id="ARBA00022801"/>
    </source>
</evidence>
<dbReference type="Gene3D" id="3.90.1680.10">
    <property type="entry name" value="SOS response associated peptidase-like"/>
    <property type="match status" value="1"/>
</dbReference>
<evidence type="ECO:0000256" key="3">
    <source>
        <dbReference type="ARBA" id="ARBA00022763"/>
    </source>
</evidence>
<evidence type="ECO:0000256" key="7">
    <source>
        <dbReference type="ARBA" id="ARBA00023239"/>
    </source>
</evidence>
<dbReference type="GO" id="GO:0106300">
    <property type="term" value="P:protein-DNA covalent cross-linking repair"/>
    <property type="evidence" value="ECO:0007669"/>
    <property type="project" value="InterPro"/>
</dbReference>
<evidence type="ECO:0000256" key="6">
    <source>
        <dbReference type="ARBA" id="ARBA00023125"/>
    </source>
</evidence>
<dbReference type="Pfam" id="PF02586">
    <property type="entry name" value="SRAP"/>
    <property type="match status" value="1"/>
</dbReference>
<dbReference type="SUPFAM" id="SSF143081">
    <property type="entry name" value="BB1717-like"/>
    <property type="match status" value="1"/>
</dbReference>
<evidence type="ECO:0000256" key="2">
    <source>
        <dbReference type="ARBA" id="ARBA00022670"/>
    </source>
</evidence>
<dbReference type="eggNOG" id="COG2135">
    <property type="taxonomic scope" value="Bacteria"/>
</dbReference>
<evidence type="ECO:0000256" key="5">
    <source>
        <dbReference type="ARBA" id="ARBA00023124"/>
    </source>
</evidence>
<keyword evidence="6" id="KW-0238">DNA-binding</keyword>
<organism evidence="9 10">
    <name type="scientific">Acinetobacter variabilis</name>
    <dbReference type="NCBI Taxonomy" id="70346"/>
    <lineage>
        <taxon>Bacteria</taxon>
        <taxon>Pseudomonadati</taxon>
        <taxon>Pseudomonadota</taxon>
        <taxon>Gammaproteobacteria</taxon>
        <taxon>Moraxellales</taxon>
        <taxon>Moraxellaceae</taxon>
        <taxon>Acinetobacter</taxon>
    </lineage>
</organism>
<name>N8VL52_9GAMM</name>
<keyword evidence="5" id="KW-0190">Covalent protein-DNA linkage</keyword>
<protein>
    <recommendedName>
        <fullName evidence="8">Abasic site processing protein</fullName>
        <ecNumber evidence="8">3.4.-.-</ecNumber>
    </recommendedName>
</protein>
<evidence type="ECO:0000256" key="8">
    <source>
        <dbReference type="RuleBase" id="RU364100"/>
    </source>
</evidence>
<proteinExistence type="inferred from homology"/>
<keyword evidence="10" id="KW-1185">Reference proteome</keyword>
<dbReference type="InterPro" id="IPR036590">
    <property type="entry name" value="SRAP-like"/>
</dbReference>
<dbReference type="Proteomes" id="UP000013070">
    <property type="component" value="Unassembled WGS sequence"/>
</dbReference>
<dbReference type="GO" id="GO:0003697">
    <property type="term" value="F:single-stranded DNA binding"/>
    <property type="evidence" value="ECO:0007669"/>
    <property type="project" value="InterPro"/>
</dbReference>
<dbReference type="HOGENOM" id="CLU_180519_1_0_6"/>
<comment type="caution">
    <text evidence="9">The sequence shown here is derived from an EMBL/GenBank/DDBJ whole genome shotgun (WGS) entry which is preliminary data.</text>
</comment>
<evidence type="ECO:0000256" key="1">
    <source>
        <dbReference type="ARBA" id="ARBA00008136"/>
    </source>
</evidence>
<dbReference type="GO" id="GO:0016829">
    <property type="term" value="F:lyase activity"/>
    <property type="evidence" value="ECO:0007669"/>
    <property type="project" value="UniProtKB-KW"/>
</dbReference>
<dbReference type="InterPro" id="IPR003738">
    <property type="entry name" value="SRAP"/>
</dbReference>
<keyword evidence="7" id="KW-0456">Lyase</keyword>
<dbReference type="GO" id="GO:0006508">
    <property type="term" value="P:proteolysis"/>
    <property type="evidence" value="ECO:0007669"/>
    <property type="project" value="UniProtKB-KW"/>
</dbReference>
<dbReference type="PANTHER" id="PTHR13604">
    <property type="entry name" value="DC12-RELATED"/>
    <property type="match status" value="1"/>
</dbReference>
<keyword evidence="2 8" id="KW-0645">Protease</keyword>
<comment type="similarity">
    <text evidence="1 8">Belongs to the SOS response-associated peptidase family.</text>
</comment>
<reference evidence="9 10" key="1">
    <citation type="submission" date="2013-02" db="EMBL/GenBank/DDBJ databases">
        <title>The Genome Sequence of Acinetobacter sp. NIPH 899.</title>
        <authorList>
            <consortium name="The Broad Institute Genome Sequencing Platform"/>
            <consortium name="The Broad Institute Genome Sequencing Center for Infectious Disease"/>
            <person name="Cerqueira G."/>
            <person name="Feldgarden M."/>
            <person name="Courvalin P."/>
            <person name="Perichon B."/>
            <person name="Grillot-Courvalin C."/>
            <person name="Clermont D."/>
            <person name="Rocha E."/>
            <person name="Yoon E.-J."/>
            <person name="Nemec A."/>
            <person name="Walker B."/>
            <person name="Young S.K."/>
            <person name="Zeng Q."/>
            <person name="Gargeya S."/>
            <person name="Fitzgerald M."/>
            <person name="Haas B."/>
            <person name="Abouelleil A."/>
            <person name="Alvarado L."/>
            <person name="Arachchi H.M."/>
            <person name="Berlin A.M."/>
            <person name="Chapman S.B."/>
            <person name="Dewar J."/>
            <person name="Goldberg J."/>
            <person name="Griggs A."/>
            <person name="Gujja S."/>
            <person name="Hansen M."/>
            <person name="Howarth C."/>
            <person name="Imamovic A."/>
            <person name="Larimer J."/>
            <person name="McCowan C."/>
            <person name="Murphy C."/>
            <person name="Neiman D."/>
            <person name="Pearson M."/>
            <person name="Priest M."/>
            <person name="Roberts A."/>
            <person name="Saif S."/>
            <person name="Shea T."/>
            <person name="Sisk P."/>
            <person name="Sykes S."/>
            <person name="Wortman J."/>
            <person name="Nusbaum C."/>
            <person name="Birren B."/>
        </authorList>
    </citation>
    <scope>NUCLEOTIDE SEQUENCE [LARGE SCALE GENOMIC DNA]</scope>
    <source>
        <strain evidence="9 10">NIPH 899</strain>
    </source>
</reference>
<evidence type="ECO:0000313" key="10">
    <source>
        <dbReference type="Proteomes" id="UP000013070"/>
    </source>
</evidence>
<dbReference type="AlphaFoldDB" id="N8VL52"/>